<dbReference type="RefSeq" id="WP_121587729.1">
    <property type="nucleotide sequence ID" value="NZ_RCHT01000060.1"/>
</dbReference>
<dbReference type="PROSITE" id="PS50944">
    <property type="entry name" value="HTH_DTXR"/>
    <property type="match status" value="1"/>
</dbReference>
<dbReference type="Pfam" id="PF01325">
    <property type="entry name" value="Fe_dep_repress"/>
    <property type="match status" value="1"/>
</dbReference>
<accession>A0A498CLP4</accession>
<comment type="caution">
    <text evidence="4">The sequence shown here is derived from an EMBL/GenBank/DDBJ whole genome shotgun (WGS) entry which is preliminary data.</text>
</comment>
<evidence type="ECO:0000256" key="1">
    <source>
        <dbReference type="ARBA" id="ARBA00004496"/>
    </source>
</evidence>
<dbReference type="InterPro" id="IPR036388">
    <property type="entry name" value="WH-like_DNA-bd_sf"/>
</dbReference>
<dbReference type="PANTHER" id="PTHR33238:SF11">
    <property type="entry name" value="TRANSCRIPTIONAL REGULATOR MNTR"/>
    <property type="match status" value="1"/>
</dbReference>
<dbReference type="EMBL" id="RCHT01000060">
    <property type="protein sequence ID" value="RLL06207.1"/>
    <property type="molecule type" value="Genomic_DNA"/>
</dbReference>
<evidence type="ECO:0000313" key="5">
    <source>
        <dbReference type="Proteomes" id="UP000276301"/>
    </source>
</evidence>
<comment type="subunit">
    <text evidence="2">Homodimer.</text>
</comment>
<dbReference type="PANTHER" id="PTHR33238">
    <property type="entry name" value="IRON (METAL) DEPENDENT REPRESSOR, DTXR FAMILY"/>
    <property type="match status" value="1"/>
</dbReference>
<name>A0A498CLP4_9FIRM</name>
<organism evidence="4 5">
    <name type="scientific">Anaerotruncus massiliensis</name>
    <name type="common">ex Liu et al. 2021</name>
    <dbReference type="NCBI Taxonomy" id="2321404"/>
    <lineage>
        <taxon>Bacteria</taxon>
        <taxon>Bacillati</taxon>
        <taxon>Bacillota</taxon>
        <taxon>Clostridia</taxon>
        <taxon>Eubacteriales</taxon>
        <taxon>Oscillospiraceae</taxon>
        <taxon>Anaerotruncus</taxon>
    </lineage>
</organism>
<dbReference type="GO" id="GO:0005737">
    <property type="term" value="C:cytoplasm"/>
    <property type="evidence" value="ECO:0007669"/>
    <property type="project" value="UniProtKB-SubCell"/>
</dbReference>
<feature type="domain" description="HTH dtxR-type" evidence="3">
    <location>
        <begin position="1"/>
        <end position="62"/>
    </location>
</feature>
<dbReference type="Gene3D" id="1.10.10.10">
    <property type="entry name" value="Winged helix-like DNA-binding domain superfamily/Winged helix DNA-binding domain"/>
    <property type="match status" value="1"/>
</dbReference>
<sequence length="126" mass="13954">MLSPASIRYLLAVYELSDGGAVRSVDIANALKVSRASVVKCLKRLAGEGMIRKEHYGAVQLTPEGVRESNRIFTEYTLLYAFFLQRLGVPPGCARRDAVSALCTFTAESREQLIRRVLEPSFAEES</sequence>
<dbReference type="SUPFAM" id="SSF46785">
    <property type="entry name" value="Winged helix' DNA-binding domain"/>
    <property type="match status" value="1"/>
</dbReference>
<comment type="subcellular location">
    <subcellularLocation>
        <location evidence="1">Cytoplasm</location>
    </subcellularLocation>
</comment>
<keyword evidence="5" id="KW-1185">Reference proteome</keyword>
<dbReference type="InterPro" id="IPR022687">
    <property type="entry name" value="HTH_DTXR"/>
</dbReference>
<evidence type="ECO:0000313" key="4">
    <source>
        <dbReference type="EMBL" id="RLL06207.1"/>
    </source>
</evidence>
<dbReference type="InterPro" id="IPR036390">
    <property type="entry name" value="WH_DNA-bd_sf"/>
</dbReference>
<proteinExistence type="predicted"/>
<dbReference type="SMART" id="SM00529">
    <property type="entry name" value="HTH_DTXR"/>
    <property type="match status" value="1"/>
</dbReference>
<evidence type="ECO:0000256" key="2">
    <source>
        <dbReference type="ARBA" id="ARBA00011738"/>
    </source>
</evidence>
<dbReference type="AlphaFoldDB" id="A0A498CLP4"/>
<evidence type="ECO:0000259" key="3">
    <source>
        <dbReference type="PROSITE" id="PS50944"/>
    </source>
</evidence>
<dbReference type="InterPro" id="IPR022689">
    <property type="entry name" value="Iron_dep_repressor"/>
</dbReference>
<dbReference type="GO" id="GO:0046914">
    <property type="term" value="F:transition metal ion binding"/>
    <property type="evidence" value="ECO:0007669"/>
    <property type="project" value="InterPro"/>
</dbReference>
<protein>
    <submittedName>
        <fullName evidence="4">Metal-dependent transcriptional regulator</fullName>
    </submittedName>
</protein>
<dbReference type="GO" id="GO:0003700">
    <property type="term" value="F:DNA-binding transcription factor activity"/>
    <property type="evidence" value="ECO:0007669"/>
    <property type="project" value="InterPro"/>
</dbReference>
<dbReference type="Proteomes" id="UP000276301">
    <property type="component" value="Unassembled WGS sequence"/>
</dbReference>
<dbReference type="GO" id="GO:0003677">
    <property type="term" value="F:DNA binding"/>
    <property type="evidence" value="ECO:0007669"/>
    <property type="project" value="InterPro"/>
</dbReference>
<gene>
    <name evidence="4" type="ORF">D4A47_13815</name>
</gene>
<reference evidence="4 5" key="1">
    <citation type="submission" date="2018-10" db="EMBL/GenBank/DDBJ databases">
        <title>Anaerotruncus faecis sp. nov., isolated from human feces.</title>
        <authorList>
            <person name="Wang Y.-J."/>
        </authorList>
    </citation>
    <scope>NUCLEOTIDE SEQUENCE [LARGE SCALE GENOMIC DNA]</scope>
    <source>
        <strain evidence="4 5">22A2-44</strain>
    </source>
</reference>
<dbReference type="InterPro" id="IPR050536">
    <property type="entry name" value="DtxR_MntR_Metal-Reg"/>
</dbReference>